<reference evidence="3 4" key="1">
    <citation type="submission" date="2018-10" db="EMBL/GenBank/DDBJ databases">
        <title>Comparative analysis of microorganisms from saline springs in Andes Mountain Range, Colombia.</title>
        <authorList>
            <person name="Rubin E."/>
        </authorList>
    </citation>
    <scope>NUCLEOTIDE SEQUENCE [LARGE SCALE GENOMIC DNA]</scope>
    <source>
        <strain evidence="3 4">USBA 36</strain>
    </source>
</reference>
<sequence>MMRIALLLLAALFTASIPAQAGERASLVILTNSFVLPGKLDRLAAWGREAGVPVRAVNVDRMPGTPAEWLAGADLAILDTPRPNDLAQVQQKLGDALAVSGVPWVRIGGGRPAFEGLPPDRARLLIGYYGNGGEANLRNMLAALSAWHSGTDAAQVPPPVALPKTGFHHPATPQPFEGVADYLAWGKDRWPEGAPRVAFAIHPGTLSNMQTTVVDALIAGAEARGLVPLAFWFDAADPEGIQAVLGDAGPVALVNLQHMQNGPARSAEFLSLDIPVLQALGYRQGNQQGWRVAESGVPMHMVAPFLSVPEGWGMSDPLVIEAVEAGQSVPIPEQMNALLDKLVALATLKRTPAADKRLALMFWNYPAGEKNLSASHLNVPASLEALTGALAEAGYSVPATGEAALIGAGQAMLGGLYRPETLDALLEAGLAEAFPLRRYWDWLETLPAAAWTPLLDRWGLPNSHWAVRQVGGEPHFVIPRLKLGNLLVLPQPPRGGKPGHAYHDGREPPDHFYLAAYLFLREGHGAHALIHFGTHGTQEWLPGKDRGLWTGDYPFLALGAMPVFYPYIQDNIGEAMQAKRRGRAVTVSHQTPPFAPAGLYDELRDLHALIHEYGQLAEGAVRDRTEAQIREAAIAAELHKDIGWEEAAIIADFPGFFRALHDQLHALAAAAMPLGLHQFGLPAAPEHRLSTVMQQLGEPYYRLVSDEPEELFVEDFQALAENPAYRLLHRHLRDGLPLAEIADPALREMVALAMERDRRLAETGEIEALLAGLAGRFVAPGSGGDPIRNPDVPSGRNLYAFEPDKIPTRAAYAAGGEALNMLIDSFRAENQGRAPEKLAFSLWSSEALRHLGVLESQVLHALGLQPVWDEGGRVRALEIVPAVELGRPRIDVVLQVTSVYRDQFDGFMRLLADAIDRLAQLEEPGNAVAANTRLLADRLMAQGVPGDRAQQLASLRLFGNQPGDYGSGLTERVLASTEWEEDAPLAEAFLERLNYAFGAQEWGLRPEGENLFASQLKGTDAAVLARSSRLYGMLATDHPFEYLGGLALAVRHLDGASPALYVSDLLETQPKMTTAARFIADELRGRYLNPHWLKAMQAEGYAGTLEMLNLVNNVWGWQATAPETVRADQWQAIHDSYVMDSRDLGLTDWFEQHNPSAQRQLVERLAEAIRKGYWDAADETRQQLTERWQQLAALETADATASATPLATRAFLEAMAVGYGLDLAGGGAQPEPANAEAAIEPVSGRVLEAVSATPSPTGWDWAPWLGGLGLFSCFLGGALWQRHRPFSVTPSSLA</sequence>
<dbReference type="OrthoDB" id="9757976at2"/>
<evidence type="ECO:0000259" key="2">
    <source>
        <dbReference type="Pfam" id="PF02514"/>
    </source>
</evidence>
<comment type="caution">
    <text evidence="3">The sequence shown here is derived from an EMBL/GenBank/DDBJ whole genome shotgun (WGS) entry which is preliminary data.</text>
</comment>
<dbReference type="PANTHER" id="PTHR44119">
    <property type="entry name" value="MAGNESIUM-CHELATASE SUBUNIT CHLH, CHLOROPLASTIC"/>
    <property type="match status" value="1"/>
</dbReference>
<dbReference type="InterPro" id="IPR003672">
    <property type="entry name" value="CobN/Mg_chltase"/>
</dbReference>
<evidence type="ECO:0000313" key="4">
    <source>
        <dbReference type="Proteomes" id="UP000277424"/>
    </source>
</evidence>
<evidence type="ECO:0000313" key="3">
    <source>
        <dbReference type="EMBL" id="RKQ72251.1"/>
    </source>
</evidence>
<dbReference type="RefSeq" id="WP_121216636.1">
    <property type="nucleotide sequence ID" value="NZ_RBIG01000001.1"/>
</dbReference>
<gene>
    <name evidence="3" type="ORF">BCL74_0009</name>
</gene>
<dbReference type="CDD" id="cd10150">
    <property type="entry name" value="CobN_like"/>
    <property type="match status" value="1"/>
</dbReference>
<dbReference type="Pfam" id="PF02514">
    <property type="entry name" value="CobN-Mg_chel"/>
    <property type="match status" value="1"/>
</dbReference>
<feature type="domain" description="CobN/magnesium chelatase" evidence="2">
    <location>
        <begin position="127"/>
        <end position="1180"/>
    </location>
</feature>
<organism evidence="3 4">
    <name type="scientific">Oceanibaculum indicum</name>
    <dbReference type="NCBI Taxonomy" id="526216"/>
    <lineage>
        <taxon>Bacteria</taxon>
        <taxon>Pseudomonadati</taxon>
        <taxon>Pseudomonadota</taxon>
        <taxon>Alphaproteobacteria</taxon>
        <taxon>Rhodospirillales</taxon>
        <taxon>Oceanibaculaceae</taxon>
        <taxon>Oceanibaculum</taxon>
    </lineage>
</organism>
<evidence type="ECO:0000256" key="1">
    <source>
        <dbReference type="SAM" id="SignalP"/>
    </source>
</evidence>
<dbReference type="NCBIfam" id="NF004644">
    <property type="entry name" value="PRK05989.2-2"/>
    <property type="match status" value="1"/>
</dbReference>
<feature type="chain" id="PRO_5019463891" evidence="1">
    <location>
        <begin position="22"/>
        <end position="1294"/>
    </location>
</feature>
<accession>A0A420WMI6</accession>
<name>A0A420WMI6_9PROT</name>
<dbReference type="EMBL" id="RBIG01000001">
    <property type="protein sequence ID" value="RKQ72251.1"/>
    <property type="molecule type" value="Genomic_DNA"/>
</dbReference>
<protein>
    <submittedName>
        <fullName evidence="3">Cobaltochelatase CobN</fullName>
    </submittedName>
</protein>
<keyword evidence="1" id="KW-0732">Signal</keyword>
<feature type="signal peptide" evidence="1">
    <location>
        <begin position="1"/>
        <end position="21"/>
    </location>
</feature>
<proteinExistence type="predicted"/>
<dbReference type="Proteomes" id="UP000277424">
    <property type="component" value="Unassembled WGS sequence"/>
</dbReference>
<dbReference type="PANTHER" id="PTHR44119:SF4">
    <property type="entry name" value="AEROBIC COBALTOCHELATASE SUBUNIT COBN"/>
    <property type="match status" value="1"/>
</dbReference>